<feature type="transmembrane region" description="Helical" evidence="1">
    <location>
        <begin position="12"/>
        <end position="40"/>
    </location>
</feature>
<comment type="caution">
    <text evidence="2">The sequence shown here is derived from an EMBL/GenBank/DDBJ whole genome shotgun (WGS) entry which is preliminary data.</text>
</comment>
<dbReference type="Proteomes" id="UP001486626">
    <property type="component" value="Unassembled WGS sequence"/>
</dbReference>
<name>A0ABU9L9S9_9XANT</name>
<organism evidence="2 3">
    <name type="scientific">Xanthomonas protegens</name>
    <dbReference type="NCBI Taxonomy" id="3380705"/>
    <lineage>
        <taxon>Bacteria</taxon>
        <taxon>Pseudomonadati</taxon>
        <taxon>Pseudomonadota</taxon>
        <taxon>Gammaproteobacteria</taxon>
        <taxon>Lysobacterales</taxon>
        <taxon>Lysobacteraceae</taxon>
        <taxon>Xanthomonas</taxon>
    </lineage>
</organism>
<dbReference type="RefSeq" id="WP_342072928.1">
    <property type="nucleotide sequence ID" value="NZ_JAQJCQ010000004.1"/>
</dbReference>
<proteinExistence type="predicted"/>
<evidence type="ECO:0000313" key="2">
    <source>
        <dbReference type="EMBL" id="MEL4891203.1"/>
    </source>
</evidence>
<sequence length="193" mass="21249">MHQAPPRSSFVTILAWIFIALSGFGTVAGLMQIFVLFAVFDHVEFADMARRLPPGMPPTMALIFSNFRWLFLGTALFSVWTLASSIGLLRRLSWARWCFIAAMLLVIAWNLGGAVVQVQMIAFMQKQLAVAQMHGAPDMQPMLWAMSAIGVVFAAAFVALHGWIIARLLSRPVAAEFRRSLPTMGGSDAPPTR</sequence>
<evidence type="ECO:0008006" key="4">
    <source>
        <dbReference type="Google" id="ProtNLM"/>
    </source>
</evidence>
<protein>
    <recommendedName>
        <fullName evidence="4">DUF2269 family protein</fullName>
    </recommendedName>
</protein>
<keyword evidence="1" id="KW-0812">Transmembrane</keyword>
<keyword evidence="1" id="KW-1133">Transmembrane helix</keyword>
<accession>A0ABU9L9S9</accession>
<feature type="transmembrane region" description="Helical" evidence="1">
    <location>
        <begin position="142"/>
        <end position="169"/>
    </location>
</feature>
<feature type="transmembrane region" description="Helical" evidence="1">
    <location>
        <begin position="94"/>
        <end position="122"/>
    </location>
</feature>
<dbReference type="EMBL" id="JAQJCQ010000004">
    <property type="protein sequence ID" value="MEL4891203.1"/>
    <property type="molecule type" value="Genomic_DNA"/>
</dbReference>
<reference evidence="2 3" key="1">
    <citation type="journal article" date="2024" name="FEMS Microbiol. Lett.">
        <title>Xanthomonas protegens sp. nov., a novel rice seed-associated bacterium, provides in vivo protection against X. oryzae pv. oryzae, the bacterial leaf blight pathogen.</title>
        <authorList>
            <person name="Rana R."/>
            <person name="Sharma A."/>
            <person name="Madhavan V.N."/>
            <person name="Korpole S."/>
            <person name="Sonti R.V."/>
            <person name="Patel H.K."/>
            <person name="Patil P.B."/>
        </authorList>
    </citation>
    <scope>NUCLEOTIDE SEQUENCE [LARGE SCALE GENOMIC DNA]</scope>
    <source>
        <strain evidence="2 3">PPL118</strain>
    </source>
</reference>
<feature type="transmembrane region" description="Helical" evidence="1">
    <location>
        <begin position="60"/>
        <end position="82"/>
    </location>
</feature>
<evidence type="ECO:0000256" key="1">
    <source>
        <dbReference type="SAM" id="Phobius"/>
    </source>
</evidence>
<evidence type="ECO:0000313" key="3">
    <source>
        <dbReference type="Proteomes" id="UP001486626"/>
    </source>
</evidence>
<keyword evidence="3" id="KW-1185">Reference proteome</keyword>
<keyword evidence="1" id="KW-0472">Membrane</keyword>
<gene>
    <name evidence="2" type="ORF">PIQ37_07180</name>
</gene>